<comment type="caution">
    <text evidence="2">The sequence shown here is derived from an EMBL/GenBank/DDBJ whole genome shotgun (WGS) entry which is preliminary data.</text>
</comment>
<accession>A0A1F4UT33</accession>
<organism evidence="2 3">
    <name type="scientific">candidate division WWE3 bacterium RIFCSPLOWO2_01_FULL_37_15</name>
    <dbReference type="NCBI Taxonomy" id="1802622"/>
    <lineage>
        <taxon>Bacteria</taxon>
        <taxon>Katanobacteria</taxon>
    </lineage>
</organism>
<dbReference type="Proteomes" id="UP000177458">
    <property type="component" value="Unassembled WGS sequence"/>
</dbReference>
<evidence type="ECO:0000313" key="3">
    <source>
        <dbReference type="Proteomes" id="UP000177458"/>
    </source>
</evidence>
<dbReference type="EMBL" id="MEVF01000054">
    <property type="protein sequence ID" value="OGC47960.1"/>
    <property type="molecule type" value="Genomic_DNA"/>
</dbReference>
<feature type="transmembrane region" description="Helical" evidence="1">
    <location>
        <begin position="17"/>
        <end position="38"/>
    </location>
</feature>
<gene>
    <name evidence="2" type="ORF">A3A69_01900</name>
</gene>
<name>A0A1F4UT33_UNCKA</name>
<dbReference type="AlphaFoldDB" id="A0A1F4UT33"/>
<keyword evidence="1" id="KW-0472">Membrane</keyword>
<reference evidence="2 3" key="1">
    <citation type="journal article" date="2016" name="Nat. Commun.">
        <title>Thousands of microbial genomes shed light on interconnected biogeochemical processes in an aquifer system.</title>
        <authorList>
            <person name="Anantharaman K."/>
            <person name="Brown C.T."/>
            <person name="Hug L.A."/>
            <person name="Sharon I."/>
            <person name="Castelle C.J."/>
            <person name="Probst A.J."/>
            <person name="Thomas B.C."/>
            <person name="Singh A."/>
            <person name="Wilkins M.J."/>
            <person name="Karaoz U."/>
            <person name="Brodie E.L."/>
            <person name="Williams K.H."/>
            <person name="Hubbard S.S."/>
            <person name="Banfield J.F."/>
        </authorList>
    </citation>
    <scope>NUCLEOTIDE SEQUENCE [LARGE SCALE GENOMIC DNA]</scope>
</reference>
<evidence type="ECO:0000313" key="2">
    <source>
        <dbReference type="EMBL" id="OGC47960.1"/>
    </source>
</evidence>
<sequence>MNTAISKRKMDKQKGNTLIVSLLIAGGVLVFLVFSYYLNQNKSADVNKTEDKMSNDTVTEGVNSDVVSLKGKPTSSLLEFNGEPNFRSEVKNGRVIWVYTFPEDESTGYYYYIENAKIVDYKVDEFTGTIDLESWLNQ</sequence>
<proteinExistence type="predicted"/>
<protein>
    <submittedName>
        <fullName evidence="2">Uncharacterized protein</fullName>
    </submittedName>
</protein>
<keyword evidence="1" id="KW-0812">Transmembrane</keyword>
<keyword evidence="1" id="KW-1133">Transmembrane helix</keyword>
<evidence type="ECO:0000256" key="1">
    <source>
        <dbReference type="SAM" id="Phobius"/>
    </source>
</evidence>